<evidence type="ECO:0000256" key="4">
    <source>
        <dbReference type="ARBA" id="ARBA00023015"/>
    </source>
</evidence>
<evidence type="ECO:0000313" key="8">
    <source>
        <dbReference type="Proteomes" id="UP000105007"/>
    </source>
</evidence>
<reference evidence="7 8" key="1">
    <citation type="journal article" date="2015" name="J. Virol.">
        <title>Salmon gill poxvirus, the deepest representative of the Chordopoxvirinae.</title>
        <authorList>
            <person name="Gjessing M.C."/>
            <person name="Yutin N."/>
            <person name="Tengs T."/>
            <person name="Senkevich T."/>
            <person name="Koonin E.V."/>
            <person name="Ronning H.P."/>
            <person name="Alarson M."/>
            <person name="Ylving S."/>
            <person name="Lie K.-I."/>
            <person name="Saure B."/>
            <person name="Tran L."/>
            <person name="Moss B."/>
            <person name="Dale O.B."/>
        </authorList>
    </citation>
    <scope>NUCLEOTIDE SEQUENCE [LARGE SCALE GENOMIC DNA]</scope>
    <source>
        <strain evidence="7">2012-04-F277-L3G</strain>
    </source>
</reference>
<protein>
    <recommendedName>
        <fullName evidence="3">Late transcription factor 1</fullName>
    </recommendedName>
</protein>
<dbReference type="KEGG" id="vg:25392309"/>
<organism evidence="7 8">
    <name type="scientific">Salmon gill poxvirus</name>
    <dbReference type="NCBI Taxonomy" id="1680908"/>
    <lineage>
        <taxon>Viruses</taxon>
        <taxon>Varidnaviria</taxon>
        <taxon>Bamfordvirae</taxon>
        <taxon>Nucleocytoviricota</taxon>
        <taxon>Pokkesviricetes</taxon>
        <taxon>Chitovirales</taxon>
        <taxon>Poxviridae</taxon>
        <taxon>Chordopoxvirinae</taxon>
        <taxon>Salmonpoxvirus</taxon>
        <taxon>Salmonpoxvirus gillpox</taxon>
        <taxon>Salmon gillpox virus</taxon>
    </lineage>
</organism>
<keyword evidence="5" id="KW-0010">Activator</keyword>
<accession>A0A0H4XWQ9</accession>
<proteinExistence type="inferred from homology"/>
<evidence type="ECO:0000256" key="1">
    <source>
        <dbReference type="ARBA" id="ARBA00002574"/>
    </source>
</evidence>
<gene>
    <name evidence="7" type="ORF">SGPV142</name>
</gene>
<dbReference type="Proteomes" id="UP000105007">
    <property type="component" value="Segment"/>
</dbReference>
<dbReference type="GO" id="GO:0006355">
    <property type="term" value="P:regulation of DNA-templated transcription"/>
    <property type="evidence" value="ECO:0007669"/>
    <property type="project" value="InterPro"/>
</dbReference>
<dbReference type="Pfam" id="PF03355">
    <property type="entry name" value="Pox_TAP"/>
    <property type="match status" value="1"/>
</dbReference>
<keyword evidence="6" id="KW-0804">Transcription</keyword>
<evidence type="ECO:0000313" key="7">
    <source>
        <dbReference type="EMBL" id="AKR04266.1"/>
    </source>
</evidence>
<evidence type="ECO:0000256" key="2">
    <source>
        <dbReference type="ARBA" id="ARBA00010262"/>
    </source>
</evidence>
<evidence type="ECO:0000256" key="5">
    <source>
        <dbReference type="ARBA" id="ARBA00023159"/>
    </source>
</evidence>
<comment type="similarity">
    <text evidence="2">Belongs to the chordopoxvirinae VLTF-1 family.</text>
</comment>
<evidence type="ECO:0000256" key="6">
    <source>
        <dbReference type="ARBA" id="ARBA00023163"/>
    </source>
</evidence>
<comment type="function">
    <text evidence="1">Associates with RNA polymerase to initiate transcription from late gene promoters.</text>
</comment>
<dbReference type="InterPro" id="IPR005022">
    <property type="entry name" value="Pox_TAP"/>
</dbReference>
<sequence>MDSKETITEVMVTVNFKNFHSVLGIFYEYNPMTTFCISPRQFKIFSSLNQTIAVNDFKYNSIIANQVVFDDKEIIGTNHVTEFEVIQYTINVGTMIKKLNACLKSTALLLRFYSNNKFYISSAVNEFKHKSQITTSIKFGLETNSNYYTSISDYCPERGFDVSENLDILIGLLKSIEASKDIRGTITKFQFTLETIGEQTQVVHTINKNVNTQGQEPPDFEFKKISFKIQKENLMKLKGFKKKVDFLKIILAIDQKNNEPIGLVFEPKLNVKHQLGKIKVMIRFDEISVEY</sequence>
<name>A0A0H4XWQ9_9POXV</name>
<dbReference type="GeneID" id="25392309"/>
<dbReference type="EMBL" id="KT159937">
    <property type="protein sequence ID" value="AKR04266.1"/>
    <property type="molecule type" value="Genomic_DNA"/>
</dbReference>
<keyword evidence="4" id="KW-0805">Transcription regulation</keyword>
<evidence type="ECO:0000256" key="3">
    <source>
        <dbReference type="ARBA" id="ARBA00014311"/>
    </source>
</evidence>
<keyword evidence="8" id="KW-1185">Reference proteome</keyword>
<dbReference type="RefSeq" id="YP_009162514.1">
    <property type="nucleotide sequence ID" value="NC_027707.1"/>
</dbReference>